<feature type="chain" id="PRO_5038505566" evidence="2">
    <location>
        <begin position="19"/>
        <end position="1045"/>
    </location>
</feature>
<dbReference type="InterPro" id="IPR011110">
    <property type="entry name" value="Reg_prop"/>
</dbReference>
<evidence type="ECO:0000313" key="5">
    <source>
        <dbReference type="EMBL" id="MBK9982522.1"/>
    </source>
</evidence>
<dbReference type="Pfam" id="PF06580">
    <property type="entry name" value="His_kinase"/>
    <property type="match status" value="1"/>
</dbReference>
<comment type="caution">
    <text evidence="5">The sequence shown here is derived from an EMBL/GenBank/DDBJ whole genome shotgun (WGS) entry which is preliminary data.</text>
</comment>
<dbReference type="PANTHER" id="PTHR34220:SF7">
    <property type="entry name" value="SENSOR HISTIDINE KINASE YPDA"/>
    <property type="match status" value="1"/>
</dbReference>
<keyword evidence="1" id="KW-0472">Membrane</keyword>
<feature type="transmembrane region" description="Helical" evidence="1">
    <location>
        <begin position="792"/>
        <end position="814"/>
    </location>
</feature>
<evidence type="ECO:0000313" key="6">
    <source>
        <dbReference type="Proteomes" id="UP000808337"/>
    </source>
</evidence>
<dbReference type="EMBL" id="JADKGY010000006">
    <property type="protein sequence ID" value="MBK9982522.1"/>
    <property type="molecule type" value="Genomic_DNA"/>
</dbReference>
<evidence type="ECO:0000259" key="4">
    <source>
        <dbReference type="Pfam" id="PF07495"/>
    </source>
</evidence>
<protein>
    <submittedName>
        <fullName evidence="5">Histidine kinase</fullName>
    </submittedName>
</protein>
<keyword evidence="5" id="KW-0418">Kinase</keyword>
<evidence type="ECO:0000259" key="3">
    <source>
        <dbReference type="Pfam" id="PF06580"/>
    </source>
</evidence>
<dbReference type="AlphaFoldDB" id="A0A9D7SV90"/>
<keyword evidence="2" id="KW-0732">Signal</keyword>
<dbReference type="InterPro" id="IPR015943">
    <property type="entry name" value="WD40/YVTN_repeat-like_dom_sf"/>
</dbReference>
<keyword evidence="1" id="KW-0812">Transmembrane</keyword>
<dbReference type="Proteomes" id="UP000808337">
    <property type="component" value="Unassembled WGS sequence"/>
</dbReference>
<dbReference type="InterPro" id="IPR010559">
    <property type="entry name" value="Sig_transdc_His_kin_internal"/>
</dbReference>
<feature type="domain" description="Signal transduction histidine kinase internal region" evidence="3">
    <location>
        <begin position="835"/>
        <end position="914"/>
    </location>
</feature>
<dbReference type="InterPro" id="IPR013783">
    <property type="entry name" value="Ig-like_fold"/>
</dbReference>
<evidence type="ECO:0000256" key="2">
    <source>
        <dbReference type="SAM" id="SignalP"/>
    </source>
</evidence>
<accession>A0A9D7SV90</accession>
<dbReference type="Gene3D" id="2.130.10.10">
    <property type="entry name" value="YVTN repeat-like/Quinoprotein amine dehydrogenase"/>
    <property type="match status" value="2"/>
</dbReference>
<evidence type="ECO:0000256" key="1">
    <source>
        <dbReference type="SAM" id="Phobius"/>
    </source>
</evidence>
<keyword evidence="5" id="KW-0808">Transferase</keyword>
<feature type="domain" description="Two component regulator three Y" evidence="4">
    <location>
        <begin position="727"/>
        <end position="788"/>
    </location>
</feature>
<feature type="signal peptide" evidence="2">
    <location>
        <begin position="1"/>
        <end position="18"/>
    </location>
</feature>
<dbReference type="Pfam" id="PF07494">
    <property type="entry name" value="Reg_prop"/>
    <property type="match status" value="2"/>
</dbReference>
<dbReference type="InterPro" id="IPR011123">
    <property type="entry name" value="Y_Y_Y"/>
</dbReference>
<dbReference type="InterPro" id="IPR050640">
    <property type="entry name" value="Bact_2-comp_sensor_kinase"/>
</dbReference>
<dbReference type="GO" id="GO:0000155">
    <property type="term" value="F:phosphorelay sensor kinase activity"/>
    <property type="evidence" value="ECO:0007669"/>
    <property type="project" value="InterPro"/>
</dbReference>
<dbReference type="PANTHER" id="PTHR34220">
    <property type="entry name" value="SENSOR HISTIDINE KINASE YPDA"/>
    <property type="match status" value="1"/>
</dbReference>
<dbReference type="SUPFAM" id="SSF63829">
    <property type="entry name" value="Calcium-dependent phosphotriesterase"/>
    <property type="match status" value="1"/>
</dbReference>
<dbReference type="InterPro" id="IPR036890">
    <property type="entry name" value="HATPase_C_sf"/>
</dbReference>
<keyword evidence="1" id="KW-1133">Transmembrane helix</keyword>
<dbReference type="SUPFAM" id="SSF101898">
    <property type="entry name" value="NHL repeat"/>
    <property type="match status" value="1"/>
</dbReference>
<organism evidence="5 6">
    <name type="scientific">Candidatus Opimibacter skivensis</name>
    <dbReference type="NCBI Taxonomy" id="2982028"/>
    <lineage>
        <taxon>Bacteria</taxon>
        <taxon>Pseudomonadati</taxon>
        <taxon>Bacteroidota</taxon>
        <taxon>Saprospiria</taxon>
        <taxon>Saprospirales</taxon>
        <taxon>Saprospiraceae</taxon>
        <taxon>Candidatus Opimibacter</taxon>
    </lineage>
</organism>
<sequence length="1045" mass="121882">MRQTILVLILYWSCSVSAQLNNTYTFRHLDQTDGLLHTTVKDISQDARGFVWVLTWNGLQRYDGSRFVNYPEITNLSSFSEIYASTLYLDTVQQHIWVMEGNQMERLDLHNNTLTTLQLENVLKNDTLHISQPYTDENQDQWLIGEYGVIVHEKNTSKILSSYFNINPSQDHRNTYVLKDPQSGDYWLHKHDYFLIADAQTKRIYSSSEKHPQHPLLRQLWNQFGNKNRIRYIMMDSYHNVWISTWTEFLLRYNLETKELKTYSLKDVKKKQKGSEKGDITLLINAMYEDRQKNLWLATDYAGLLWYDREKDDFDFITSDDKISNGLRYNFSIYSIFQDRDDNIWLGTDRGISIFNPYRNHFQSIRHEDGNEASLPKNDINDIIETREGEIFIGTWGGGITVYDQQWRFLRNIYFAGPVDYNLVWSFVRHDDGTIWAGAQHGYIHIYDPVSRMFKTIQPKEIEYSTITKMTKDREGNILIGLNNGKISLWNKANEKYYSYNTSEVKTAFASTAVVDIFIDHSNRCWVTTALGLQQFDTQKRMYTGLFQPDGTDPSKGIAFQGIEQYNDSTLLLGAIYGGIYFFNTNTKRFSRLPVNDALKNTSVYAIRKDQDGNFWLTTNFSIVKMNPELTRYTHFNIDHSLMNDAFGSSRFYELNDGRWVTNTPAEALCFDPEKIGIDVDNHFKVEICGFKIFDHPVFIDSFLKRQHPIILSYNNNFVTIEFSALNFTDLRQTNYNYRLSSVDKNWIHSGTNQFANYTDLKPGEYLFEVKADHGSGSSKITSFPFIITPPWWGTVWFRVLCLAALGSLIYVILKKRIRAIRKEAQWKQKIAETEMMALRSQMNPHFIFNCLNSIDNLIQMDQKEKATNYLAKFAQLIRAILENSKNNAIPCWKDLEALKLYIDMEALRWEDKIICQLHIDPHIQRGDFKVPPMIIQPFVENAIHHGLLNKIVSDKKLNIDVAIEGDHIKYTISDNGVGRQKAAEYKKLNRSSHLSLGIEITKERIKLFNQNQNQSIKITDLYNDRHEPIGTKVEVWLSSQPITI</sequence>
<dbReference type="GO" id="GO:0016020">
    <property type="term" value="C:membrane"/>
    <property type="evidence" value="ECO:0007669"/>
    <property type="project" value="InterPro"/>
</dbReference>
<dbReference type="Pfam" id="PF07495">
    <property type="entry name" value="Y_Y_Y"/>
    <property type="match status" value="1"/>
</dbReference>
<gene>
    <name evidence="5" type="ORF">IPP15_08865</name>
</gene>
<dbReference type="Gene3D" id="3.30.565.10">
    <property type="entry name" value="Histidine kinase-like ATPase, C-terminal domain"/>
    <property type="match status" value="1"/>
</dbReference>
<dbReference type="Gene3D" id="2.60.40.10">
    <property type="entry name" value="Immunoglobulins"/>
    <property type="match status" value="1"/>
</dbReference>
<name>A0A9D7SV90_9BACT</name>
<reference evidence="5 6" key="1">
    <citation type="submission" date="2020-10" db="EMBL/GenBank/DDBJ databases">
        <title>Connecting structure to function with the recovery of over 1000 high-quality activated sludge metagenome-assembled genomes encoding full-length rRNA genes using long-read sequencing.</title>
        <authorList>
            <person name="Singleton C.M."/>
            <person name="Petriglieri F."/>
            <person name="Kristensen J.M."/>
            <person name="Kirkegaard R.H."/>
            <person name="Michaelsen T.Y."/>
            <person name="Andersen M.H."/>
            <person name="Karst S.M."/>
            <person name="Dueholm M.S."/>
            <person name="Nielsen P.H."/>
            <person name="Albertsen M."/>
        </authorList>
    </citation>
    <scope>NUCLEOTIDE SEQUENCE [LARGE SCALE GENOMIC DNA]</scope>
    <source>
        <strain evidence="5">Ribe_18-Q3-R11-54_MAXAC.273</strain>
    </source>
</reference>
<dbReference type="SUPFAM" id="SSF55874">
    <property type="entry name" value="ATPase domain of HSP90 chaperone/DNA topoisomerase II/histidine kinase"/>
    <property type="match status" value="1"/>
</dbReference>
<proteinExistence type="predicted"/>